<evidence type="ECO:0000256" key="1">
    <source>
        <dbReference type="SAM" id="MobiDB-lite"/>
    </source>
</evidence>
<feature type="compositionally biased region" description="Basic residues" evidence="1">
    <location>
        <begin position="21"/>
        <end position="33"/>
    </location>
</feature>
<feature type="region of interest" description="Disordered" evidence="1">
    <location>
        <begin position="524"/>
        <end position="544"/>
    </location>
</feature>
<feature type="region of interest" description="Disordered" evidence="1">
    <location>
        <begin position="1"/>
        <end position="56"/>
    </location>
</feature>
<evidence type="ECO:0000313" key="3">
    <source>
        <dbReference type="Proteomes" id="UP001215598"/>
    </source>
</evidence>
<feature type="compositionally biased region" description="Basic residues" evidence="1">
    <location>
        <begin position="494"/>
        <end position="503"/>
    </location>
</feature>
<comment type="caution">
    <text evidence="2">The sequence shown here is derived from an EMBL/GenBank/DDBJ whole genome shotgun (WGS) entry which is preliminary data.</text>
</comment>
<feature type="compositionally biased region" description="Basic and acidic residues" evidence="1">
    <location>
        <begin position="428"/>
        <end position="438"/>
    </location>
</feature>
<dbReference type="AlphaFoldDB" id="A0AAD7HBQ7"/>
<feature type="compositionally biased region" description="Polar residues" evidence="1">
    <location>
        <begin position="109"/>
        <end position="118"/>
    </location>
</feature>
<evidence type="ECO:0000313" key="2">
    <source>
        <dbReference type="EMBL" id="KAJ7717127.1"/>
    </source>
</evidence>
<feature type="compositionally biased region" description="Low complexity" evidence="1">
    <location>
        <begin position="314"/>
        <end position="325"/>
    </location>
</feature>
<feature type="compositionally biased region" description="Low complexity" evidence="1">
    <location>
        <begin position="139"/>
        <end position="156"/>
    </location>
</feature>
<protein>
    <submittedName>
        <fullName evidence="2">Uncharacterized protein</fullName>
    </submittedName>
</protein>
<keyword evidence="3" id="KW-1185">Reference proteome</keyword>
<accession>A0AAD7HBQ7</accession>
<feature type="region of interest" description="Disordered" evidence="1">
    <location>
        <begin position="344"/>
        <end position="414"/>
    </location>
</feature>
<proteinExistence type="predicted"/>
<feature type="compositionally biased region" description="Low complexity" evidence="1">
    <location>
        <begin position="353"/>
        <end position="369"/>
    </location>
</feature>
<feature type="compositionally biased region" description="Low complexity" evidence="1">
    <location>
        <begin position="271"/>
        <end position="282"/>
    </location>
</feature>
<feature type="compositionally biased region" description="Polar residues" evidence="1">
    <location>
        <begin position="397"/>
        <end position="414"/>
    </location>
</feature>
<sequence length="544" mass="54471">MATNLLSSPHPTDEWADGNPHHTHARPRRRWRFPTHLESESYSSTPNVGAAHAQDAQSYLPSLEQAKAYLPQGVAAYLPSSPSTASAPVDVGHATSVPYTESAPEPYRQDTNSSSTVNVGHGATVPYTESAPEPYSQPQSDAQSQTSFATSTSTHSGPGLAGVGAFSPSSPTHSTTAHTGHAASATGVPPPASGLLSSHPGVGGGGDAHTPSPALGAPGPPSPAVVQSPTALEPRASTELALAAEHPVSSPLSGAVGVNAGRPRSTSGLLASHPVVASSSAAGRPTPSPDLLPSHPAAGPQPHVHAYPAHTYDSASSSTSATTSTPNVHAYPTQSLDAAVARHPTPHAVPLPSSSIDSGYAASSESGLVSPPPPPPHSGNNSNNGATFPPFVGDLGLSSTTGAQSTHGVQGSAALNSSRLADVVPTGDFDRSAHHEHSGAGVHTGNLVPTGDPPSTEYNTSSSTPDADSSGGSAEEGEGGDGDGKTEGAWGGKGKGRKGKLLQKLKEKMHVGSSSGISLLISKGVVSSDERPSANVANAADVGW</sequence>
<dbReference type="Proteomes" id="UP001215598">
    <property type="component" value="Unassembled WGS sequence"/>
</dbReference>
<feature type="compositionally biased region" description="Polar residues" evidence="1">
    <location>
        <begin position="456"/>
        <end position="466"/>
    </location>
</feature>
<feature type="region of interest" description="Disordered" evidence="1">
    <location>
        <begin position="77"/>
        <end position="329"/>
    </location>
</feature>
<gene>
    <name evidence="2" type="ORF">B0H16DRAFT_1701056</name>
</gene>
<feature type="region of interest" description="Disordered" evidence="1">
    <location>
        <begin position="426"/>
        <end position="509"/>
    </location>
</feature>
<reference evidence="2" key="1">
    <citation type="submission" date="2023-03" db="EMBL/GenBank/DDBJ databases">
        <title>Massive genome expansion in bonnet fungi (Mycena s.s.) driven by repeated elements and novel gene families across ecological guilds.</title>
        <authorList>
            <consortium name="Lawrence Berkeley National Laboratory"/>
            <person name="Harder C.B."/>
            <person name="Miyauchi S."/>
            <person name="Viragh M."/>
            <person name="Kuo A."/>
            <person name="Thoen E."/>
            <person name="Andreopoulos B."/>
            <person name="Lu D."/>
            <person name="Skrede I."/>
            <person name="Drula E."/>
            <person name="Henrissat B."/>
            <person name="Morin E."/>
            <person name="Kohler A."/>
            <person name="Barry K."/>
            <person name="LaButti K."/>
            <person name="Morin E."/>
            <person name="Salamov A."/>
            <person name="Lipzen A."/>
            <person name="Mereny Z."/>
            <person name="Hegedus B."/>
            <person name="Baldrian P."/>
            <person name="Stursova M."/>
            <person name="Weitz H."/>
            <person name="Taylor A."/>
            <person name="Grigoriev I.V."/>
            <person name="Nagy L.G."/>
            <person name="Martin F."/>
            <person name="Kauserud H."/>
        </authorList>
    </citation>
    <scope>NUCLEOTIDE SEQUENCE</scope>
    <source>
        <strain evidence="2">CBHHK182m</strain>
    </source>
</reference>
<name>A0AAD7HBQ7_9AGAR</name>
<feature type="compositionally biased region" description="Polar residues" evidence="1">
    <location>
        <begin position="1"/>
        <end position="10"/>
    </location>
</feature>
<organism evidence="2 3">
    <name type="scientific">Mycena metata</name>
    <dbReference type="NCBI Taxonomy" id="1033252"/>
    <lineage>
        <taxon>Eukaryota</taxon>
        <taxon>Fungi</taxon>
        <taxon>Dikarya</taxon>
        <taxon>Basidiomycota</taxon>
        <taxon>Agaricomycotina</taxon>
        <taxon>Agaricomycetes</taxon>
        <taxon>Agaricomycetidae</taxon>
        <taxon>Agaricales</taxon>
        <taxon>Marasmiineae</taxon>
        <taxon>Mycenaceae</taxon>
        <taxon>Mycena</taxon>
    </lineage>
</organism>
<feature type="compositionally biased region" description="Low complexity" evidence="1">
    <location>
        <begin position="167"/>
        <end position="187"/>
    </location>
</feature>
<dbReference type="EMBL" id="JARKIB010000281">
    <property type="protein sequence ID" value="KAJ7717127.1"/>
    <property type="molecule type" value="Genomic_DNA"/>
</dbReference>